<proteinExistence type="inferred from homology"/>
<dbReference type="InterPro" id="IPR005488">
    <property type="entry name" value="Etherase_MurQ"/>
</dbReference>
<dbReference type="PANTHER" id="PTHR10088:SF4">
    <property type="entry name" value="GLUCOKINASE REGULATORY PROTEIN"/>
    <property type="match status" value="1"/>
</dbReference>
<gene>
    <name evidence="3" type="primary">murQ</name>
    <name evidence="5" type="ORF">FM115_10775</name>
</gene>
<evidence type="ECO:0000256" key="1">
    <source>
        <dbReference type="ARBA" id="ARBA00023239"/>
    </source>
</evidence>
<feature type="domain" description="SIS" evidence="4">
    <location>
        <begin position="56"/>
        <end position="219"/>
    </location>
</feature>
<keyword evidence="1 3" id="KW-0456">Lyase</keyword>
<dbReference type="GO" id="GO:0046348">
    <property type="term" value="P:amino sugar catabolic process"/>
    <property type="evidence" value="ECO:0007669"/>
    <property type="project" value="InterPro"/>
</dbReference>
<dbReference type="Pfam" id="PF20741">
    <property type="entry name" value="GKRP-like_C"/>
    <property type="match status" value="1"/>
</dbReference>
<dbReference type="GO" id="GO:0016803">
    <property type="term" value="F:ether hydrolase activity"/>
    <property type="evidence" value="ECO:0007669"/>
    <property type="project" value="TreeGrafter"/>
</dbReference>
<name>A0A1R4KKF2_9LACT</name>
<dbReference type="PROSITE" id="PS01272">
    <property type="entry name" value="GCKR"/>
    <property type="match status" value="1"/>
</dbReference>
<dbReference type="Gene3D" id="1.10.8.1080">
    <property type="match status" value="1"/>
</dbReference>
<dbReference type="InterPro" id="IPR005486">
    <property type="entry name" value="Glucokinase_regulatory_CS"/>
</dbReference>
<evidence type="ECO:0000313" key="5">
    <source>
        <dbReference type="EMBL" id="SJN44729.1"/>
    </source>
</evidence>
<feature type="active site" evidence="3">
    <location>
        <position position="115"/>
    </location>
</feature>
<feature type="active site" description="Proton donor" evidence="3">
    <location>
        <position position="84"/>
    </location>
</feature>
<comment type="function">
    <text evidence="3">Specifically catalyzes the cleavage of the D-lactyl ether substituent of MurNAc 6-phosphate, producing GlcNAc 6-phosphate and D-lactate.</text>
</comment>
<evidence type="ECO:0000313" key="6">
    <source>
        <dbReference type="Proteomes" id="UP000195611"/>
    </source>
</evidence>
<dbReference type="GO" id="GO:0009254">
    <property type="term" value="P:peptidoglycan turnover"/>
    <property type="evidence" value="ECO:0007669"/>
    <property type="project" value="TreeGrafter"/>
</dbReference>
<evidence type="ECO:0000259" key="4">
    <source>
        <dbReference type="PROSITE" id="PS51464"/>
    </source>
</evidence>
<dbReference type="InterPro" id="IPR046348">
    <property type="entry name" value="SIS_dom_sf"/>
</dbReference>
<evidence type="ECO:0000256" key="2">
    <source>
        <dbReference type="ARBA" id="ARBA00023277"/>
    </source>
</evidence>
<dbReference type="CDD" id="cd05007">
    <property type="entry name" value="SIS_Etherase"/>
    <property type="match status" value="1"/>
</dbReference>
<dbReference type="PANTHER" id="PTHR10088">
    <property type="entry name" value="GLUCOKINASE REGULATORY PROTEIN"/>
    <property type="match status" value="1"/>
</dbReference>
<dbReference type="FunFam" id="3.40.50.10490:FF:000014">
    <property type="entry name" value="N-acetylmuramic acid 6-phosphate etherase"/>
    <property type="match status" value="1"/>
</dbReference>
<organism evidence="5 6">
    <name type="scientific">Marinilactibacillus psychrotolerans 42ea</name>
    <dbReference type="NCBI Taxonomy" id="1255609"/>
    <lineage>
        <taxon>Bacteria</taxon>
        <taxon>Bacillati</taxon>
        <taxon>Bacillota</taxon>
        <taxon>Bacilli</taxon>
        <taxon>Lactobacillales</taxon>
        <taxon>Carnobacteriaceae</taxon>
        <taxon>Marinilactibacillus</taxon>
    </lineage>
</organism>
<dbReference type="NCBIfam" id="NF003915">
    <property type="entry name" value="PRK05441.1"/>
    <property type="match status" value="1"/>
</dbReference>
<evidence type="ECO:0000256" key="3">
    <source>
        <dbReference type="HAMAP-Rule" id="MF_00068"/>
    </source>
</evidence>
<dbReference type="GO" id="GO:0016835">
    <property type="term" value="F:carbon-oxygen lyase activity"/>
    <property type="evidence" value="ECO:0007669"/>
    <property type="project" value="UniProtKB-UniRule"/>
</dbReference>
<dbReference type="PROSITE" id="PS51464">
    <property type="entry name" value="SIS"/>
    <property type="match status" value="1"/>
</dbReference>
<keyword evidence="2 3" id="KW-0119">Carbohydrate metabolism</keyword>
<protein>
    <recommendedName>
        <fullName evidence="3">N-acetylmuramic acid 6-phosphate etherase</fullName>
        <shortName evidence="3">MurNAc-6-P etherase</shortName>
        <ecNumber evidence="3">4.2.1.126</ecNumber>
    </recommendedName>
    <alternativeName>
        <fullName evidence="3">N-acetylmuramic acid 6-phosphate hydrolase</fullName>
    </alternativeName>
    <alternativeName>
        <fullName evidence="3">N-acetylmuramic acid 6-phosphate lyase</fullName>
    </alternativeName>
</protein>
<dbReference type="GO" id="GO:0097367">
    <property type="term" value="F:carbohydrate derivative binding"/>
    <property type="evidence" value="ECO:0007669"/>
    <property type="project" value="InterPro"/>
</dbReference>
<dbReference type="HAMAP" id="MF_00068">
    <property type="entry name" value="MurQ"/>
    <property type="match status" value="1"/>
</dbReference>
<dbReference type="GO" id="GO:0097173">
    <property type="term" value="P:N-acetylmuramic acid catabolic process"/>
    <property type="evidence" value="ECO:0007669"/>
    <property type="project" value="UniProtKB-UniPathway"/>
</dbReference>
<dbReference type="Proteomes" id="UP000195611">
    <property type="component" value="Unassembled WGS sequence"/>
</dbReference>
<dbReference type="EC" id="4.2.1.126" evidence="3"/>
<dbReference type="InterPro" id="IPR001347">
    <property type="entry name" value="SIS_dom"/>
</dbReference>
<comment type="pathway">
    <text evidence="3">Amino-sugar metabolism; N-acetylmuramate degradation.</text>
</comment>
<comment type="subunit">
    <text evidence="3">Homodimer.</text>
</comment>
<sequence length="300" mass="32504">MIDLEKMTTEKQNEKSMELDTMTFKEALELMNEEDKHVINAVKDVIPQIEAAVDKTVKNFKRGGRLIYCGAGTSGRLGVLDASECPPTFGTSSELVVGLMAGGNEAFTNAVEGIEDSRAEGEKDLKKLNLSNKDTVIGLAASGRTPYVLGALAYANKVKASTISISCNKNSEIGQLSGINIEAVVGPEVLTGSTRLKAGTAQKLILNMISTVSMVGMGKVFKNLMVDVQSTNKKLQERSIRIVQLGAECPRDKAKKALEKCDYNVKLAIVSILLNIDKNLAEKTLENSEMYVRKALIDKK</sequence>
<dbReference type="NCBIfam" id="NF009222">
    <property type="entry name" value="PRK12570.1"/>
    <property type="match status" value="1"/>
</dbReference>
<dbReference type="AlphaFoldDB" id="A0A1R4KKF2"/>
<dbReference type="NCBIfam" id="TIGR00274">
    <property type="entry name" value="N-acetylmuramic acid 6-phosphate etherase"/>
    <property type="match status" value="1"/>
</dbReference>
<dbReference type="Pfam" id="PF22645">
    <property type="entry name" value="GKRP_SIS_N"/>
    <property type="match status" value="1"/>
</dbReference>
<comment type="miscellaneous">
    <text evidence="3">A lyase-type mechanism (elimination/hydration) is suggested for the cleavage of the lactyl ether bond of MurNAc 6-phosphate, with the formation of an alpha,beta-unsaturated aldehyde intermediate with (E)-stereochemistry, followed by the syn addition of water to give product.</text>
</comment>
<accession>A0A1R4KKF2</accession>
<dbReference type="Gene3D" id="3.40.50.10490">
    <property type="entry name" value="Glucose-6-phosphate isomerase like protein, domain 1"/>
    <property type="match status" value="1"/>
</dbReference>
<dbReference type="SUPFAM" id="SSF53697">
    <property type="entry name" value="SIS domain"/>
    <property type="match status" value="1"/>
</dbReference>
<dbReference type="UniPathway" id="UPA00342"/>
<comment type="similarity">
    <text evidence="3">Belongs to the GCKR-like family. MurNAc-6-P etherase subfamily.</text>
</comment>
<comment type="catalytic activity">
    <reaction evidence="3">
        <text>N-acetyl-D-muramate 6-phosphate + H2O = N-acetyl-D-glucosamine 6-phosphate + (R)-lactate</text>
        <dbReference type="Rhea" id="RHEA:26410"/>
        <dbReference type="ChEBI" id="CHEBI:15377"/>
        <dbReference type="ChEBI" id="CHEBI:16004"/>
        <dbReference type="ChEBI" id="CHEBI:57513"/>
        <dbReference type="ChEBI" id="CHEBI:58722"/>
        <dbReference type="EC" id="4.2.1.126"/>
    </reaction>
</comment>
<dbReference type="InterPro" id="IPR040190">
    <property type="entry name" value="MURQ/GCKR"/>
</dbReference>
<dbReference type="EMBL" id="FUKW01000152">
    <property type="protein sequence ID" value="SJN44729.1"/>
    <property type="molecule type" value="Genomic_DNA"/>
</dbReference>
<reference evidence="5 6" key="1">
    <citation type="submission" date="2017-02" db="EMBL/GenBank/DDBJ databases">
        <authorList>
            <person name="Peterson S.W."/>
        </authorList>
    </citation>
    <scope>NUCLEOTIDE SEQUENCE [LARGE SCALE GENOMIC DNA]</scope>
    <source>
        <strain evidence="5 6">42ea</strain>
    </source>
</reference>